<protein>
    <recommendedName>
        <fullName evidence="2">Ancillary SecYEG translocon subunit/Cell division coordinator CpoB TPR domain-containing protein</fullName>
    </recommendedName>
</protein>
<keyword evidence="1" id="KW-0472">Membrane</keyword>
<evidence type="ECO:0000259" key="2">
    <source>
        <dbReference type="Pfam" id="PF09976"/>
    </source>
</evidence>
<keyword evidence="1" id="KW-1133">Transmembrane helix</keyword>
<feature type="transmembrane region" description="Helical" evidence="1">
    <location>
        <begin position="24"/>
        <end position="44"/>
    </location>
</feature>
<evidence type="ECO:0000313" key="4">
    <source>
        <dbReference type="Proteomes" id="UP001156641"/>
    </source>
</evidence>
<dbReference type="Proteomes" id="UP001156641">
    <property type="component" value="Unassembled WGS sequence"/>
</dbReference>
<keyword evidence="1" id="KW-0812">Transmembrane</keyword>
<dbReference type="InterPro" id="IPR018704">
    <property type="entry name" value="SecYEG/CpoB_TPR"/>
</dbReference>
<proteinExistence type="predicted"/>
<sequence length="221" mass="23285">MVDIFDEVSEDLRNERAVALAKRYGGLLLLAMLAVLAGVGWQQFHAWYQQQQNNKAATAYLALTKPLDDAGTGLTSDQALAGAKSLTDFAAGAPEGYRTLADLRAAALYANAGQATQAEGLWNNVADDGSADPLLRGLANLLWAQHALGNAPDGDVLARLQPLTADTNAYHGLARETQALVYLHEGKNDLAKALLAQIAADPGSPDGVRNRAEGLLAKLNG</sequence>
<dbReference type="EMBL" id="BSOS01000073">
    <property type="protein sequence ID" value="GLR67993.1"/>
    <property type="molecule type" value="Genomic_DNA"/>
</dbReference>
<evidence type="ECO:0000256" key="1">
    <source>
        <dbReference type="SAM" id="Phobius"/>
    </source>
</evidence>
<keyword evidence="4" id="KW-1185">Reference proteome</keyword>
<evidence type="ECO:0000313" key="3">
    <source>
        <dbReference type="EMBL" id="GLR67993.1"/>
    </source>
</evidence>
<accession>A0ABQ6A9M0</accession>
<name>A0ABQ6A9M0_9PROT</name>
<dbReference type="RefSeq" id="WP_284258820.1">
    <property type="nucleotide sequence ID" value="NZ_BSOS01000073.1"/>
</dbReference>
<comment type="caution">
    <text evidence="3">The sequence shown here is derived from an EMBL/GenBank/DDBJ whole genome shotgun (WGS) entry which is preliminary data.</text>
</comment>
<dbReference type="Pfam" id="PF09976">
    <property type="entry name" value="TPR_21"/>
    <property type="match status" value="1"/>
</dbReference>
<feature type="domain" description="Ancillary SecYEG translocon subunit/Cell division coordinator CpoB TPR" evidence="2">
    <location>
        <begin position="22"/>
        <end position="193"/>
    </location>
</feature>
<gene>
    <name evidence="3" type="ORF">GCM10010909_26740</name>
</gene>
<reference evidence="4" key="1">
    <citation type="journal article" date="2019" name="Int. J. Syst. Evol. Microbiol.">
        <title>The Global Catalogue of Microorganisms (GCM) 10K type strain sequencing project: providing services to taxonomists for standard genome sequencing and annotation.</title>
        <authorList>
            <consortium name="The Broad Institute Genomics Platform"/>
            <consortium name="The Broad Institute Genome Sequencing Center for Infectious Disease"/>
            <person name="Wu L."/>
            <person name="Ma J."/>
        </authorList>
    </citation>
    <scope>NUCLEOTIDE SEQUENCE [LARGE SCALE GENOMIC DNA]</scope>
    <source>
        <strain evidence="4">NBRC 112502</strain>
    </source>
</reference>
<organism evidence="3 4">
    <name type="scientific">Acidocella aquatica</name>
    <dbReference type="NCBI Taxonomy" id="1922313"/>
    <lineage>
        <taxon>Bacteria</taxon>
        <taxon>Pseudomonadati</taxon>
        <taxon>Pseudomonadota</taxon>
        <taxon>Alphaproteobacteria</taxon>
        <taxon>Acetobacterales</taxon>
        <taxon>Acidocellaceae</taxon>
        <taxon>Acidocella</taxon>
    </lineage>
</organism>